<organism evidence="7 8">
    <name type="scientific">Legionella jordanis</name>
    <dbReference type="NCBI Taxonomy" id="456"/>
    <lineage>
        <taxon>Bacteria</taxon>
        <taxon>Pseudomonadati</taxon>
        <taxon>Pseudomonadota</taxon>
        <taxon>Gammaproteobacteria</taxon>
        <taxon>Legionellales</taxon>
        <taxon>Legionellaceae</taxon>
        <taxon>Legionella</taxon>
    </lineage>
</organism>
<dbReference type="EMBL" id="LNYJ01000011">
    <property type="protein sequence ID" value="KTD18281.1"/>
    <property type="molecule type" value="Genomic_DNA"/>
</dbReference>
<dbReference type="InterPro" id="IPR001638">
    <property type="entry name" value="Solute-binding_3/MltF_N"/>
</dbReference>
<evidence type="ECO:0000256" key="3">
    <source>
        <dbReference type="ARBA" id="ARBA00022729"/>
    </source>
</evidence>
<comment type="subcellular location">
    <subcellularLocation>
        <location evidence="1">Cell envelope</location>
    </subcellularLocation>
</comment>
<accession>A0A0W0VF55</accession>
<comment type="caution">
    <text evidence="7">The sequence shown here is derived from an EMBL/GenBank/DDBJ whole genome shotgun (WGS) entry which is preliminary data.</text>
</comment>
<dbReference type="SMART" id="SM00062">
    <property type="entry name" value="PBPb"/>
    <property type="match status" value="1"/>
</dbReference>
<dbReference type="STRING" id="456.Ljor_2587"/>
<evidence type="ECO:0000259" key="5">
    <source>
        <dbReference type="SMART" id="SM00062"/>
    </source>
</evidence>
<dbReference type="RefSeq" id="WP_058471956.1">
    <property type="nucleotide sequence ID" value="NZ_CAAAIC010000006.1"/>
</dbReference>
<name>A0A0W0VF55_9GAMM</name>
<comment type="similarity">
    <text evidence="2 4">Belongs to the bacterial solute-binding protein 3 family.</text>
</comment>
<dbReference type="PATRIC" id="fig|456.5.peg.2779"/>
<dbReference type="OrthoDB" id="9768183at2"/>
<dbReference type="AlphaFoldDB" id="A0A0W0VF55"/>
<dbReference type="InterPro" id="IPR018313">
    <property type="entry name" value="SBP_3_CS"/>
</dbReference>
<dbReference type="Pfam" id="PF00497">
    <property type="entry name" value="SBP_bac_3"/>
    <property type="match status" value="1"/>
</dbReference>
<feature type="domain" description="Solute-binding protein family 3/N-terminal" evidence="5">
    <location>
        <begin position="36"/>
        <end position="261"/>
    </location>
</feature>
<dbReference type="GO" id="GO:0016020">
    <property type="term" value="C:membrane"/>
    <property type="evidence" value="ECO:0007669"/>
    <property type="project" value="InterPro"/>
</dbReference>
<gene>
    <name evidence="7" type="ORF">Ljor_2587</name>
</gene>
<keyword evidence="8" id="KW-1185">Reference proteome</keyword>
<dbReference type="PROSITE" id="PS01039">
    <property type="entry name" value="SBP_BACTERIAL_3"/>
    <property type="match status" value="1"/>
</dbReference>
<evidence type="ECO:0000313" key="8">
    <source>
        <dbReference type="Proteomes" id="UP000055035"/>
    </source>
</evidence>
<evidence type="ECO:0000256" key="4">
    <source>
        <dbReference type="RuleBase" id="RU003744"/>
    </source>
</evidence>
<feature type="domain" description="Ionotropic glutamate receptor C-terminal" evidence="6">
    <location>
        <begin position="36"/>
        <end position="260"/>
    </location>
</feature>
<evidence type="ECO:0000256" key="1">
    <source>
        <dbReference type="ARBA" id="ARBA00004196"/>
    </source>
</evidence>
<evidence type="ECO:0000313" key="7">
    <source>
        <dbReference type="EMBL" id="KTD18281.1"/>
    </source>
</evidence>
<protein>
    <submittedName>
        <fullName evidence="7">Cystine/glutamine-binding periplasmic protein</fullName>
    </submittedName>
</protein>
<dbReference type="GO" id="GO:0030313">
    <property type="term" value="C:cell envelope"/>
    <property type="evidence" value="ECO:0007669"/>
    <property type="project" value="UniProtKB-SubCell"/>
</dbReference>
<dbReference type="Gene3D" id="3.40.190.10">
    <property type="entry name" value="Periplasmic binding protein-like II"/>
    <property type="match status" value="2"/>
</dbReference>
<keyword evidence="3" id="KW-0732">Signal</keyword>
<dbReference type="Proteomes" id="UP000055035">
    <property type="component" value="Unassembled WGS sequence"/>
</dbReference>
<dbReference type="SMART" id="SM00079">
    <property type="entry name" value="PBPe"/>
    <property type="match status" value="1"/>
</dbReference>
<evidence type="ECO:0000256" key="2">
    <source>
        <dbReference type="ARBA" id="ARBA00010333"/>
    </source>
</evidence>
<dbReference type="PANTHER" id="PTHR35936">
    <property type="entry name" value="MEMBRANE-BOUND LYTIC MUREIN TRANSGLYCOSYLASE F"/>
    <property type="match status" value="1"/>
</dbReference>
<sequence length="263" mass="29381">MSKKIGLGLGLLILFLTSLHSFSDTVSDWKTLQPGKLIVATYFSNPPFEFLNHGKQVGFEVDLIKALAKHLGLQVEFKSTQWETIINELKEGRYDLIMGAITITAARKKVLAYSNPYMTTTLSILINRQKNPKMDSLKNLKHRIIGVQAATTDFEVAKKMKTLGRIADIKVYSFKEFNTAVLDLLAGRIDALMKVSPVAQYYVGQHPNLAVLAIVPNDPQPLGFAVNKNNPKLLRAINQAQAVLKSNGTYEKIYNHWFSTTTT</sequence>
<dbReference type="SUPFAM" id="SSF53850">
    <property type="entry name" value="Periplasmic binding protein-like II"/>
    <property type="match status" value="1"/>
</dbReference>
<dbReference type="PANTHER" id="PTHR35936:SF19">
    <property type="entry name" value="AMINO-ACID-BINDING PROTEIN YXEM-RELATED"/>
    <property type="match status" value="1"/>
</dbReference>
<reference evidence="7 8" key="1">
    <citation type="submission" date="2015-11" db="EMBL/GenBank/DDBJ databases">
        <title>Genomic analysis of 38 Legionella species identifies large and diverse effector repertoires.</title>
        <authorList>
            <person name="Burstein D."/>
            <person name="Amaro F."/>
            <person name="Zusman T."/>
            <person name="Lifshitz Z."/>
            <person name="Cohen O."/>
            <person name="Gilbert J.A."/>
            <person name="Pupko T."/>
            <person name="Shuman H.A."/>
            <person name="Segal G."/>
        </authorList>
    </citation>
    <scope>NUCLEOTIDE SEQUENCE [LARGE SCALE GENOMIC DNA]</scope>
    <source>
        <strain evidence="7 8">BL-540</strain>
    </source>
</reference>
<dbReference type="InterPro" id="IPR001320">
    <property type="entry name" value="Iontro_rcpt_C"/>
</dbReference>
<dbReference type="CDD" id="cd13530">
    <property type="entry name" value="PBP2_peptides_like"/>
    <property type="match status" value="1"/>
</dbReference>
<dbReference type="GO" id="GO:0015276">
    <property type="term" value="F:ligand-gated monoatomic ion channel activity"/>
    <property type="evidence" value="ECO:0007669"/>
    <property type="project" value="InterPro"/>
</dbReference>
<evidence type="ECO:0000259" key="6">
    <source>
        <dbReference type="SMART" id="SM00079"/>
    </source>
</evidence>
<proteinExistence type="inferred from homology"/>